<dbReference type="Proteomes" id="UP000325797">
    <property type="component" value="Chromosome"/>
</dbReference>
<dbReference type="AlphaFoldDB" id="A0A5J6N1B1"/>
<keyword evidence="3" id="KW-1185">Reference proteome</keyword>
<feature type="region of interest" description="Disordered" evidence="1">
    <location>
        <begin position="43"/>
        <end position="71"/>
    </location>
</feature>
<name>A0A5J6N1B1_9PROT</name>
<gene>
    <name evidence="2" type="ORF">FRZ61_32130</name>
</gene>
<organism evidence="2 3">
    <name type="scientific">Hypericibacter adhaerens</name>
    <dbReference type="NCBI Taxonomy" id="2602016"/>
    <lineage>
        <taxon>Bacteria</taxon>
        <taxon>Pseudomonadati</taxon>
        <taxon>Pseudomonadota</taxon>
        <taxon>Alphaproteobacteria</taxon>
        <taxon>Rhodospirillales</taxon>
        <taxon>Dongiaceae</taxon>
        <taxon>Hypericibacter</taxon>
    </lineage>
</organism>
<evidence type="ECO:0000256" key="1">
    <source>
        <dbReference type="SAM" id="MobiDB-lite"/>
    </source>
</evidence>
<evidence type="ECO:0000313" key="2">
    <source>
        <dbReference type="EMBL" id="QEX23277.1"/>
    </source>
</evidence>
<accession>A0A5J6N1B1</accession>
<sequence>MVQLKVAETTPDFRGEIHLFVCVPSHGLTDGKRLMACGSEINRSDETVEPSRKENDAILRGADRLARRSRQ</sequence>
<dbReference type="KEGG" id="hadh:FRZ61_32130"/>
<proteinExistence type="predicted"/>
<protein>
    <submittedName>
        <fullName evidence="2">Uncharacterized protein</fullName>
    </submittedName>
</protein>
<dbReference type="EMBL" id="CP042582">
    <property type="protein sequence ID" value="QEX23277.1"/>
    <property type="molecule type" value="Genomic_DNA"/>
</dbReference>
<reference evidence="2 3" key="1">
    <citation type="submission" date="2019-08" db="EMBL/GenBank/DDBJ databases">
        <title>Hyperibacter terrae gen. nov., sp. nov. and Hyperibacter viscosus sp. nov., two new members in the family Rhodospirillaceae isolated from the rhizosphere of Hypericum perforatum.</title>
        <authorList>
            <person name="Noviana Z."/>
        </authorList>
    </citation>
    <scope>NUCLEOTIDE SEQUENCE [LARGE SCALE GENOMIC DNA]</scope>
    <source>
        <strain evidence="2 3">R5959</strain>
    </source>
</reference>
<evidence type="ECO:0000313" key="3">
    <source>
        <dbReference type="Proteomes" id="UP000325797"/>
    </source>
</evidence>